<dbReference type="OrthoDB" id="2441642at2759"/>
<dbReference type="AlphaFoldDB" id="M2UFD5"/>
<dbReference type="GO" id="GO:0003714">
    <property type="term" value="F:transcription corepressor activity"/>
    <property type="evidence" value="ECO:0007669"/>
    <property type="project" value="InterPro"/>
</dbReference>
<protein>
    <recommendedName>
        <fullName evidence="4">Clock-controlled protein 8</fullName>
    </recommendedName>
</protein>
<sequence length="570" mass="61798">MEQERPLQRAPPPAYTQHEPESLHLPSVPTHIPTHNHHPDNARLPGIKSLHLPETKPRHMPHASVEYSPRTNFEASHWGVLPAPNGTTFPSVPESLPREEVGSPMDTSSIRETSVSMDDPDVRLAAEALSGLGNPDFVRSPTARSLTLSARSPTAEPPEPLLSLITSNHPWLGSSINGSISAYNTTKGYTPRLVQYGAELLERNIGSPVVNTVSSVGRRTGMEKSLRRYLGEGHRRPSDLEQGDSDSSRSKRQRIASPADDAMDVDDALAAASRTRGGSQSSYSESLPAYDDQRSPNYEEAIVSGDATGQKAPEQRSETPQDRRVNWSTQLIMTTSGLGVALSETSLRSLKICLGLLRSATTHIDSVMRALKLVLEEYEAALRNQRESSSNSNNHNIAQDEKAQLNGNMAQMGLVDSDKDDQVRRFADRIKELSSEIWQTLQSVVQSVSRYTGGALPQNAQTVVRTQLLSVPQRWQLASRNASGGSGSSSGGGGDEVRGANRMLAFAKEGLDMMGQITTVVDGTVQSAECWLQRIGRRPAAGSEESGGQAGENQKTPLALEAGLGRDEKR</sequence>
<dbReference type="OMA" id="YSPRFKY"/>
<dbReference type="PANTHER" id="PTHR38406:SF1">
    <property type="entry name" value="TRANSCRIPTIONAL REPRESSOR OPI1"/>
    <property type="match status" value="1"/>
</dbReference>
<reference evidence="3" key="2">
    <citation type="journal article" date="2013" name="PLoS Genet.">
        <title>Comparative genome structure, secondary metabolite, and effector coding capacity across Cochliobolus pathogens.</title>
        <authorList>
            <person name="Condon B.J."/>
            <person name="Leng Y."/>
            <person name="Wu D."/>
            <person name="Bushley K.E."/>
            <person name="Ohm R.A."/>
            <person name="Otillar R."/>
            <person name="Martin J."/>
            <person name="Schackwitz W."/>
            <person name="Grimwood J."/>
            <person name="MohdZainudin N."/>
            <person name="Xue C."/>
            <person name="Wang R."/>
            <person name="Manning V.A."/>
            <person name="Dhillon B."/>
            <person name="Tu Z.J."/>
            <person name="Steffenson B.J."/>
            <person name="Salamov A."/>
            <person name="Sun H."/>
            <person name="Lowry S."/>
            <person name="LaButti K."/>
            <person name="Han J."/>
            <person name="Copeland A."/>
            <person name="Lindquist E."/>
            <person name="Barry K."/>
            <person name="Schmutz J."/>
            <person name="Baker S.E."/>
            <person name="Ciuffetti L.M."/>
            <person name="Grigoriev I.V."/>
            <person name="Zhong S."/>
            <person name="Turgeon B.G."/>
        </authorList>
    </citation>
    <scope>NUCLEOTIDE SEQUENCE [LARGE SCALE GENOMIC DNA]</scope>
    <source>
        <strain evidence="3">C5 / ATCC 48332 / race O</strain>
    </source>
</reference>
<feature type="compositionally biased region" description="Polar residues" evidence="1">
    <location>
        <begin position="105"/>
        <end position="115"/>
    </location>
</feature>
<dbReference type="HOGENOM" id="CLU_015714_2_0_1"/>
<dbReference type="STRING" id="701091.M2UFD5"/>
<dbReference type="GO" id="GO:0030968">
    <property type="term" value="P:endoplasmic reticulum unfolded protein response"/>
    <property type="evidence" value="ECO:0007669"/>
    <property type="project" value="TreeGrafter"/>
</dbReference>
<evidence type="ECO:0000256" key="1">
    <source>
        <dbReference type="SAM" id="MobiDB-lite"/>
    </source>
</evidence>
<feature type="region of interest" description="Disordered" evidence="1">
    <location>
        <begin position="228"/>
        <end position="295"/>
    </location>
</feature>
<reference evidence="2 3" key="1">
    <citation type="journal article" date="2012" name="PLoS Pathog.">
        <title>Diverse lifestyles and strategies of plant pathogenesis encoded in the genomes of eighteen Dothideomycetes fungi.</title>
        <authorList>
            <person name="Ohm R.A."/>
            <person name="Feau N."/>
            <person name="Henrissat B."/>
            <person name="Schoch C.L."/>
            <person name="Horwitz B.A."/>
            <person name="Barry K.W."/>
            <person name="Condon B.J."/>
            <person name="Copeland A.C."/>
            <person name="Dhillon B."/>
            <person name="Glaser F."/>
            <person name="Hesse C.N."/>
            <person name="Kosti I."/>
            <person name="LaButti K."/>
            <person name="Lindquist E.A."/>
            <person name="Lucas S."/>
            <person name="Salamov A.A."/>
            <person name="Bradshaw R.E."/>
            <person name="Ciuffetti L."/>
            <person name="Hamelin R.C."/>
            <person name="Kema G.H.J."/>
            <person name="Lawrence C."/>
            <person name="Scott J.A."/>
            <person name="Spatafora J.W."/>
            <person name="Turgeon B.G."/>
            <person name="de Wit P.J.G.M."/>
            <person name="Zhong S."/>
            <person name="Goodwin S.B."/>
            <person name="Grigoriev I.V."/>
        </authorList>
    </citation>
    <scope>NUCLEOTIDE SEQUENCE [LARGE SCALE GENOMIC DNA]</scope>
    <source>
        <strain evidence="3">C5 / ATCC 48332 / race O</strain>
    </source>
</reference>
<feature type="region of interest" description="Disordered" evidence="1">
    <location>
        <begin position="536"/>
        <end position="570"/>
    </location>
</feature>
<evidence type="ECO:0000313" key="3">
    <source>
        <dbReference type="Proteomes" id="UP000016936"/>
    </source>
</evidence>
<evidence type="ECO:0000313" key="2">
    <source>
        <dbReference type="EMBL" id="EMD92401.1"/>
    </source>
</evidence>
<organism evidence="2 3">
    <name type="scientific">Cochliobolus heterostrophus (strain C5 / ATCC 48332 / race O)</name>
    <name type="common">Southern corn leaf blight fungus</name>
    <name type="synonym">Bipolaris maydis</name>
    <dbReference type="NCBI Taxonomy" id="701091"/>
    <lineage>
        <taxon>Eukaryota</taxon>
        <taxon>Fungi</taxon>
        <taxon>Dikarya</taxon>
        <taxon>Ascomycota</taxon>
        <taxon>Pezizomycotina</taxon>
        <taxon>Dothideomycetes</taxon>
        <taxon>Pleosporomycetidae</taxon>
        <taxon>Pleosporales</taxon>
        <taxon>Pleosporineae</taxon>
        <taxon>Pleosporaceae</taxon>
        <taxon>Bipolaris</taxon>
    </lineage>
</organism>
<gene>
    <name evidence="2" type="ORF">COCHEDRAFT_1134913</name>
</gene>
<proteinExistence type="predicted"/>
<accession>M2UFD5</accession>
<keyword evidence="3" id="KW-1185">Reference proteome</keyword>
<dbReference type="Proteomes" id="UP000016936">
    <property type="component" value="Unassembled WGS sequence"/>
</dbReference>
<evidence type="ECO:0008006" key="4">
    <source>
        <dbReference type="Google" id="ProtNLM"/>
    </source>
</evidence>
<dbReference type="EMBL" id="KB445575">
    <property type="protein sequence ID" value="EMD92401.1"/>
    <property type="molecule type" value="Genomic_DNA"/>
</dbReference>
<feature type="region of interest" description="Disordered" evidence="1">
    <location>
        <begin position="1"/>
        <end position="62"/>
    </location>
</feature>
<dbReference type="GO" id="GO:0005783">
    <property type="term" value="C:endoplasmic reticulum"/>
    <property type="evidence" value="ECO:0007669"/>
    <property type="project" value="TreeGrafter"/>
</dbReference>
<dbReference type="InterPro" id="IPR013927">
    <property type="entry name" value="TF_Opi1_Ccg-8"/>
</dbReference>
<dbReference type="eggNOG" id="ENOG502RG16">
    <property type="taxonomic scope" value="Eukaryota"/>
</dbReference>
<feature type="compositionally biased region" description="Polar residues" evidence="1">
    <location>
        <begin position="276"/>
        <end position="285"/>
    </location>
</feature>
<dbReference type="GO" id="GO:0005634">
    <property type="term" value="C:nucleus"/>
    <property type="evidence" value="ECO:0007669"/>
    <property type="project" value="TreeGrafter"/>
</dbReference>
<dbReference type="PANTHER" id="PTHR38406">
    <property type="entry name" value="TRANSCRIPTIONAL REPRESSOR OPI1"/>
    <property type="match status" value="1"/>
</dbReference>
<dbReference type="GO" id="GO:0008654">
    <property type="term" value="P:phospholipid biosynthetic process"/>
    <property type="evidence" value="ECO:0007669"/>
    <property type="project" value="TreeGrafter"/>
</dbReference>
<name>M2UFD5_COCH5</name>
<feature type="region of interest" description="Disordered" evidence="1">
    <location>
        <begin position="94"/>
        <end position="115"/>
    </location>
</feature>
<feature type="region of interest" description="Disordered" evidence="1">
    <location>
        <begin position="303"/>
        <end position="322"/>
    </location>
</feature>
<dbReference type="GO" id="GO:0006357">
    <property type="term" value="P:regulation of transcription by RNA polymerase II"/>
    <property type="evidence" value="ECO:0007669"/>
    <property type="project" value="TreeGrafter"/>
</dbReference>
<dbReference type="Pfam" id="PF08618">
    <property type="entry name" value="Opi1"/>
    <property type="match status" value="2"/>
</dbReference>
<feature type="compositionally biased region" description="Basic and acidic residues" evidence="1">
    <location>
        <begin position="313"/>
        <end position="322"/>
    </location>
</feature>
<feature type="compositionally biased region" description="Basic and acidic residues" evidence="1">
    <location>
        <begin position="228"/>
        <end position="239"/>
    </location>
</feature>